<organism evidence="1 2">
    <name type="scientific">Gimesia aquarii</name>
    <dbReference type="NCBI Taxonomy" id="2527964"/>
    <lineage>
        <taxon>Bacteria</taxon>
        <taxon>Pseudomonadati</taxon>
        <taxon>Planctomycetota</taxon>
        <taxon>Planctomycetia</taxon>
        <taxon>Planctomycetales</taxon>
        <taxon>Planctomycetaceae</taxon>
        <taxon>Gimesia</taxon>
    </lineage>
</organism>
<sequence>MHIEGARHYLAIRNNEFIQNCTGPLLLSARKVRGLVPASYHCVCGPVLFELDFPLL</sequence>
<dbReference type="EMBL" id="CP037422">
    <property type="protein sequence ID" value="QDU10045.1"/>
    <property type="molecule type" value="Genomic_DNA"/>
</dbReference>
<reference evidence="1 2" key="1">
    <citation type="submission" date="2019-03" db="EMBL/GenBank/DDBJ databases">
        <title>Deep-cultivation of Planctomycetes and their phenomic and genomic characterization uncovers novel biology.</title>
        <authorList>
            <person name="Wiegand S."/>
            <person name="Jogler M."/>
            <person name="Boedeker C."/>
            <person name="Pinto D."/>
            <person name="Vollmers J."/>
            <person name="Rivas-Marin E."/>
            <person name="Kohn T."/>
            <person name="Peeters S.H."/>
            <person name="Heuer A."/>
            <person name="Rast P."/>
            <person name="Oberbeckmann S."/>
            <person name="Bunk B."/>
            <person name="Jeske O."/>
            <person name="Meyerdierks A."/>
            <person name="Storesund J.E."/>
            <person name="Kallscheuer N."/>
            <person name="Luecker S."/>
            <person name="Lage O.M."/>
            <person name="Pohl T."/>
            <person name="Merkel B.J."/>
            <person name="Hornburger P."/>
            <person name="Mueller R.-W."/>
            <person name="Bruemmer F."/>
            <person name="Labrenz M."/>
            <person name="Spormann A.M."/>
            <person name="Op den Camp H."/>
            <person name="Overmann J."/>
            <person name="Amann R."/>
            <person name="Jetten M.S.M."/>
            <person name="Mascher T."/>
            <person name="Medema M.H."/>
            <person name="Devos D.P."/>
            <person name="Kaster A.-K."/>
            <person name="Ovreas L."/>
            <person name="Rohde M."/>
            <person name="Galperin M.Y."/>
            <person name="Jogler C."/>
        </authorList>
    </citation>
    <scope>NUCLEOTIDE SEQUENCE [LARGE SCALE GENOMIC DNA]</scope>
    <source>
        <strain evidence="1 2">V202</strain>
    </source>
</reference>
<proteinExistence type="predicted"/>
<evidence type="ECO:0000313" key="2">
    <source>
        <dbReference type="Proteomes" id="UP000318384"/>
    </source>
</evidence>
<evidence type="ECO:0000313" key="1">
    <source>
        <dbReference type="EMBL" id="QDU10045.1"/>
    </source>
</evidence>
<dbReference type="AlphaFoldDB" id="A0A517WXR6"/>
<gene>
    <name evidence="1" type="ORF">V202x_34420</name>
</gene>
<dbReference type="Proteomes" id="UP000318384">
    <property type="component" value="Chromosome"/>
</dbReference>
<protein>
    <submittedName>
        <fullName evidence="1">Uncharacterized protein</fullName>
    </submittedName>
</protein>
<name>A0A517WXR6_9PLAN</name>
<keyword evidence="2" id="KW-1185">Reference proteome</keyword>
<accession>A0A517WXR6</accession>